<dbReference type="PANTHER" id="PTHR43820">
    <property type="entry name" value="HIGH-AFFINITY BRANCHED-CHAIN AMINO ACID TRANSPORT ATP-BINDING PROTEIN LIVF"/>
    <property type="match status" value="1"/>
</dbReference>
<protein>
    <submittedName>
        <fullName evidence="7">ABC transporter ATP-binding protein</fullName>
    </submittedName>
</protein>
<dbReference type="InterPro" id="IPR003593">
    <property type="entry name" value="AAA+_ATPase"/>
</dbReference>
<keyword evidence="8" id="KW-1185">Reference proteome</keyword>
<dbReference type="InterPro" id="IPR030660">
    <property type="entry name" value="ABC_branched_ATPase_LivF/BraG"/>
</dbReference>
<feature type="domain" description="ABC transporter" evidence="6">
    <location>
        <begin position="4"/>
        <end position="236"/>
    </location>
</feature>
<accession>A0A8J6J8Q1</accession>
<evidence type="ECO:0000313" key="7">
    <source>
        <dbReference type="EMBL" id="MBC5722472.1"/>
    </source>
</evidence>
<sequence length="236" mass="25568">MSLLEIRDLHVSYGAINAVQGVSFSMEKGEIVALIGSNGAGKSTILRTISGLEHAKSGSILFQGTELTKMKPHKIVEQGIAHVPEGRRVFSKMSVTENLTMGANLIKDRAFIKDGLERVFTIFPRLKEREKQQAGTLSGGEQQMLALGRALMTNGSLLMLDEPSMGLAPIVVEDIFRVIRQINETGTSILLIEQNAFLALNTASHAYVLETGKITMQGASQDLLADERVKAAYLGA</sequence>
<proteinExistence type="inferred from homology"/>
<dbReference type="SMART" id="SM00382">
    <property type="entry name" value="AAA"/>
    <property type="match status" value="1"/>
</dbReference>
<dbReference type="PROSITE" id="PS50893">
    <property type="entry name" value="ABC_TRANSPORTER_2"/>
    <property type="match status" value="1"/>
</dbReference>
<dbReference type="InterPro" id="IPR017871">
    <property type="entry name" value="ABC_transporter-like_CS"/>
</dbReference>
<evidence type="ECO:0000259" key="6">
    <source>
        <dbReference type="PROSITE" id="PS50893"/>
    </source>
</evidence>
<keyword evidence="2" id="KW-0813">Transport</keyword>
<evidence type="ECO:0000256" key="4">
    <source>
        <dbReference type="ARBA" id="ARBA00022840"/>
    </source>
</evidence>
<dbReference type="PROSITE" id="PS00211">
    <property type="entry name" value="ABC_TRANSPORTER_1"/>
    <property type="match status" value="1"/>
</dbReference>
<comment type="similarity">
    <text evidence="1">Belongs to the ABC transporter superfamily.</text>
</comment>
<dbReference type="InterPro" id="IPR052156">
    <property type="entry name" value="BCAA_Transport_ATP-bd_LivF"/>
</dbReference>
<dbReference type="InterPro" id="IPR003439">
    <property type="entry name" value="ABC_transporter-like_ATP-bd"/>
</dbReference>
<dbReference type="GO" id="GO:0015658">
    <property type="term" value="F:branched-chain amino acid transmembrane transporter activity"/>
    <property type="evidence" value="ECO:0007669"/>
    <property type="project" value="InterPro"/>
</dbReference>
<keyword evidence="4 7" id="KW-0067">ATP-binding</keyword>
<dbReference type="Pfam" id="PF00005">
    <property type="entry name" value="ABC_tran"/>
    <property type="match status" value="1"/>
</dbReference>
<gene>
    <name evidence="7" type="ORF">H8S11_06575</name>
</gene>
<keyword evidence="5" id="KW-0029">Amino-acid transport</keyword>
<dbReference type="GO" id="GO:0015807">
    <property type="term" value="P:L-amino acid transport"/>
    <property type="evidence" value="ECO:0007669"/>
    <property type="project" value="TreeGrafter"/>
</dbReference>
<dbReference type="SUPFAM" id="SSF52540">
    <property type="entry name" value="P-loop containing nucleoside triphosphate hydrolases"/>
    <property type="match status" value="1"/>
</dbReference>
<comment type="caution">
    <text evidence="7">The sequence shown here is derived from an EMBL/GenBank/DDBJ whole genome shotgun (WGS) entry which is preliminary data.</text>
</comment>
<name>A0A8J6J8Q1_9FIRM</name>
<dbReference type="InterPro" id="IPR027417">
    <property type="entry name" value="P-loop_NTPase"/>
</dbReference>
<evidence type="ECO:0000256" key="5">
    <source>
        <dbReference type="ARBA" id="ARBA00022970"/>
    </source>
</evidence>
<dbReference type="GO" id="GO:0016887">
    <property type="term" value="F:ATP hydrolysis activity"/>
    <property type="evidence" value="ECO:0007669"/>
    <property type="project" value="InterPro"/>
</dbReference>
<dbReference type="AlphaFoldDB" id="A0A8J6J8Q1"/>
<dbReference type="Gene3D" id="3.40.50.300">
    <property type="entry name" value="P-loop containing nucleotide triphosphate hydrolases"/>
    <property type="match status" value="1"/>
</dbReference>
<organism evidence="7 8">
    <name type="scientific">Flintibacter hominis</name>
    <dbReference type="NCBI Taxonomy" id="2763048"/>
    <lineage>
        <taxon>Bacteria</taxon>
        <taxon>Bacillati</taxon>
        <taxon>Bacillota</taxon>
        <taxon>Clostridia</taxon>
        <taxon>Eubacteriales</taxon>
        <taxon>Flintibacter</taxon>
    </lineage>
</organism>
<dbReference type="CDD" id="cd03224">
    <property type="entry name" value="ABC_TM1139_LivF_branched"/>
    <property type="match status" value="1"/>
</dbReference>
<dbReference type="Proteomes" id="UP000628736">
    <property type="component" value="Unassembled WGS sequence"/>
</dbReference>
<keyword evidence="3" id="KW-0547">Nucleotide-binding</keyword>
<evidence type="ECO:0000313" key="8">
    <source>
        <dbReference type="Proteomes" id="UP000628736"/>
    </source>
</evidence>
<evidence type="ECO:0000256" key="3">
    <source>
        <dbReference type="ARBA" id="ARBA00022741"/>
    </source>
</evidence>
<reference evidence="7" key="1">
    <citation type="submission" date="2020-08" db="EMBL/GenBank/DDBJ databases">
        <title>Genome public.</title>
        <authorList>
            <person name="Liu C."/>
            <person name="Sun Q."/>
        </authorList>
    </citation>
    <scope>NUCLEOTIDE SEQUENCE</scope>
    <source>
        <strain evidence="7">NSJ-23</strain>
    </source>
</reference>
<dbReference type="RefSeq" id="WP_186852591.1">
    <property type="nucleotide sequence ID" value="NZ_JACOPO010000003.1"/>
</dbReference>
<dbReference type="EMBL" id="JACOPO010000003">
    <property type="protein sequence ID" value="MBC5722472.1"/>
    <property type="molecule type" value="Genomic_DNA"/>
</dbReference>
<dbReference type="PIRSF" id="PIRSF039137">
    <property type="entry name" value="ABC_branched_ATPase"/>
    <property type="match status" value="1"/>
</dbReference>
<evidence type="ECO:0000256" key="2">
    <source>
        <dbReference type="ARBA" id="ARBA00022448"/>
    </source>
</evidence>
<dbReference type="PANTHER" id="PTHR43820:SF4">
    <property type="entry name" value="HIGH-AFFINITY BRANCHED-CHAIN AMINO ACID TRANSPORT ATP-BINDING PROTEIN LIVF"/>
    <property type="match status" value="1"/>
</dbReference>
<evidence type="ECO:0000256" key="1">
    <source>
        <dbReference type="ARBA" id="ARBA00005417"/>
    </source>
</evidence>
<dbReference type="GO" id="GO:0005524">
    <property type="term" value="F:ATP binding"/>
    <property type="evidence" value="ECO:0007669"/>
    <property type="project" value="UniProtKB-KW"/>
</dbReference>